<dbReference type="InterPro" id="IPR000859">
    <property type="entry name" value="CUB_dom"/>
</dbReference>
<sequence length="109" mass="12604">MGSTQDMPLNTTETYQSPNYPRRYPNNYYDKRAYRCQNNLTLSCPVVRIQWSNGCWKDALTVSGNRDQSVCGQTSLSYFVPGNTWLTIVFRTNFLIRDRGFQCTLTCPP</sequence>
<dbReference type="AlphaFoldDB" id="A0A7R8XJ82"/>
<protein>
    <recommendedName>
        <fullName evidence="2">CUB domain-containing protein</fullName>
    </recommendedName>
</protein>
<dbReference type="Proteomes" id="UP000677054">
    <property type="component" value="Unassembled WGS sequence"/>
</dbReference>
<organism evidence="3">
    <name type="scientific">Darwinula stevensoni</name>
    <dbReference type="NCBI Taxonomy" id="69355"/>
    <lineage>
        <taxon>Eukaryota</taxon>
        <taxon>Metazoa</taxon>
        <taxon>Ecdysozoa</taxon>
        <taxon>Arthropoda</taxon>
        <taxon>Crustacea</taxon>
        <taxon>Oligostraca</taxon>
        <taxon>Ostracoda</taxon>
        <taxon>Podocopa</taxon>
        <taxon>Podocopida</taxon>
        <taxon>Darwinulocopina</taxon>
        <taxon>Darwinuloidea</taxon>
        <taxon>Darwinulidae</taxon>
        <taxon>Darwinula</taxon>
    </lineage>
</organism>
<dbReference type="Gene3D" id="2.60.120.290">
    <property type="entry name" value="Spermadhesin, CUB domain"/>
    <property type="match status" value="1"/>
</dbReference>
<keyword evidence="1" id="KW-1015">Disulfide bond</keyword>
<name>A0A7R8XJ82_9CRUS</name>
<feature type="domain" description="CUB" evidence="2">
    <location>
        <begin position="10"/>
        <end position="103"/>
    </location>
</feature>
<evidence type="ECO:0000313" key="4">
    <source>
        <dbReference type="Proteomes" id="UP000677054"/>
    </source>
</evidence>
<keyword evidence="4" id="KW-1185">Reference proteome</keyword>
<dbReference type="Pfam" id="PF00431">
    <property type="entry name" value="CUB"/>
    <property type="match status" value="1"/>
</dbReference>
<proteinExistence type="predicted"/>
<dbReference type="SUPFAM" id="SSF49854">
    <property type="entry name" value="Spermadhesin, CUB domain"/>
    <property type="match status" value="1"/>
</dbReference>
<evidence type="ECO:0000313" key="3">
    <source>
        <dbReference type="EMBL" id="CAD7248439.1"/>
    </source>
</evidence>
<dbReference type="InterPro" id="IPR035914">
    <property type="entry name" value="Sperma_CUB_dom_sf"/>
</dbReference>
<dbReference type="EMBL" id="CAJPEV010001845">
    <property type="protein sequence ID" value="CAG0894577.1"/>
    <property type="molecule type" value="Genomic_DNA"/>
</dbReference>
<dbReference type="EMBL" id="LR901362">
    <property type="protein sequence ID" value="CAD7248439.1"/>
    <property type="molecule type" value="Genomic_DNA"/>
</dbReference>
<gene>
    <name evidence="3" type="ORF">DSTB1V02_LOCUS8252</name>
</gene>
<reference evidence="3" key="1">
    <citation type="submission" date="2020-11" db="EMBL/GenBank/DDBJ databases">
        <authorList>
            <person name="Tran Van P."/>
        </authorList>
    </citation>
    <scope>NUCLEOTIDE SEQUENCE</scope>
</reference>
<evidence type="ECO:0000259" key="2">
    <source>
        <dbReference type="Pfam" id="PF00431"/>
    </source>
</evidence>
<accession>A0A7R8XJ82</accession>
<evidence type="ECO:0000256" key="1">
    <source>
        <dbReference type="ARBA" id="ARBA00023157"/>
    </source>
</evidence>